<dbReference type="Proteomes" id="UP000054408">
    <property type="component" value="Unassembled WGS sequence"/>
</dbReference>
<evidence type="ECO:0000313" key="9">
    <source>
        <dbReference type="Proteomes" id="UP000054408"/>
    </source>
</evidence>
<dbReference type="GO" id="GO:0006508">
    <property type="term" value="P:proteolysis"/>
    <property type="evidence" value="ECO:0007669"/>
    <property type="project" value="UniProtKB-KW"/>
</dbReference>
<name>A0A0L0DLI1_THETB</name>
<dbReference type="OrthoDB" id="2365600at2759"/>
<dbReference type="Gene3D" id="3.40.390.10">
    <property type="entry name" value="Collagenase (Catalytic Domain)"/>
    <property type="match status" value="1"/>
</dbReference>
<dbReference type="InterPro" id="IPR001357">
    <property type="entry name" value="BRCT_dom"/>
</dbReference>
<dbReference type="RefSeq" id="XP_013754807.1">
    <property type="nucleotide sequence ID" value="XM_013899353.1"/>
</dbReference>
<keyword evidence="6" id="KW-0482">Metalloprotease</keyword>
<evidence type="ECO:0000256" key="6">
    <source>
        <dbReference type="ARBA" id="ARBA00023049"/>
    </source>
</evidence>
<dbReference type="GeneID" id="25570173"/>
<dbReference type="InterPro" id="IPR012962">
    <property type="entry name" value="Pept_M54_archaemetzincn"/>
</dbReference>
<organism evidence="8 9">
    <name type="scientific">Thecamonas trahens ATCC 50062</name>
    <dbReference type="NCBI Taxonomy" id="461836"/>
    <lineage>
        <taxon>Eukaryota</taxon>
        <taxon>Apusozoa</taxon>
        <taxon>Apusomonadida</taxon>
        <taxon>Apusomonadidae</taxon>
        <taxon>Thecamonas</taxon>
    </lineage>
</organism>
<dbReference type="AlphaFoldDB" id="A0A0L0DLI1"/>
<evidence type="ECO:0000259" key="7">
    <source>
        <dbReference type="PROSITE" id="PS50172"/>
    </source>
</evidence>
<evidence type="ECO:0000313" key="8">
    <source>
        <dbReference type="EMBL" id="KNC53095.1"/>
    </source>
</evidence>
<dbReference type="InterPro" id="IPR036420">
    <property type="entry name" value="BRCT_dom_sf"/>
</dbReference>
<keyword evidence="3" id="KW-0479">Metal-binding</keyword>
<reference evidence="8 9" key="1">
    <citation type="submission" date="2010-05" db="EMBL/GenBank/DDBJ databases">
        <title>The Genome Sequence of Thecamonas trahens ATCC 50062.</title>
        <authorList>
            <consortium name="The Broad Institute Genome Sequencing Platform"/>
            <person name="Russ C."/>
            <person name="Cuomo C."/>
            <person name="Shea T."/>
            <person name="Young S.K."/>
            <person name="Zeng Q."/>
            <person name="Koehrsen M."/>
            <person name="Haas B."/>
            <person name="Borodovsky M."/>
            <person name="Guigo R."/>
            <person name="Alvarado L."/>
            <person name="Berlin A."/>
            <person name="Bochicchio J."/>
            <person name="Borenstein D."/>
            <person name="Chapman S."/>
            <person name="Chen Z."/>
            <person name="Freedman E."/>
            <person name="Gellesch M."/>
            <person name="Goldberg J."/>
            <person name="Griggs A."/>
            <person name="Gujja S."/>
            <person name="Heilman E."/>
            <person name="Heiman D."/>
            <person name="Hepburn T."/>
            <person name="Howarth C."/>
            <person name="Jen D."/>
            <person name="Larson L."/>
            <person name="Mehta T."/>
            <person name="Park D."/>
            <person name="Pearson M."/>
            <person name="Roberts A."/>
            <person name="Saif S."/>
            <person name="Shenoy N."/>
            <person name="Sisk P."/>
            <person name="Stolte C."/>
            <person name="Sykes S."/>
            <person name="Thomson T."/>
            <person name="Walk T."/>
            <person name="White J."/>
            <person name="Yandava C."/>
            <person name="Burger G."/>
            <person name="Gray M.W."/>
            <person name="Holland P.W.H."/>
            <person name="King N."/>
            <person name="Lang F.B.F."/>
            <person name="Roger A.J."/>
            <person name="Ruiz-Trillo I."/>
            <person name="Lander E."/>
            <person name="Nusbaum C."/>
        </authorList>
    </citation>
    <scope>NUCLEOTIDE SEQUENCE [LARGE SCALE GENOMIC DNA]</scope>
    <source>
        <strain evidence="8 9">ATCC 50062</strain>
    </source>
</reference>
<evidence type="ECO:0000256" key="1">
    <source>
        <dbReference type="ARBA" id="ARBA00001947"/>
    </source>
</evidence>
<dbReference type="PANTHER" id="PTHR15910">
    <property type="entry name" value="ARCHAEMETZINCIN"/>
    <property type="match status" value="1"/>
</dbReference>
<dbReference type="SUPFAM" id="SSF55486">
    <property type="entry name" value="Metalloproteases ('zincins'), catalytic domain"/>
    <property type="match status" value="1"/>
</dbReference>
<keyword evidence="9" id="KW-1185">Reference proteome</keyword>
<accession>A0A0L0DLI1</accession>
<comment type="cofactor">
    <cofactor evidence="1">
        <name>Zn(2+)</name>
        <dbReference type="ChEBI" id="CHEBI:29105"/>
    </cofactor>
</comment>
<dbReference type="SUPFAM" id="SSF52113">
    <property type="entry name" value="BRCT domain"/>
    <property type="match status" value="1"/>
</dbReference>
<dbReference type="GO" id="GO:0008237">
    <property type="term" value="F:metallopeptidase activity"/>
    <property type="evidence" value="ECO:0007669"/>
    <property type="project" value="UniProtKB-KW"/>
</dbReference>
<dbReference type="Gene3D" id="3.40.50.10190">
    <property type="entry name" value="BRCT domain"/>
    <property type="match status" value="1"/>
</dbReference>
<evidence type="ECO:0000256" key="4">
    <source>
        <dbReference type="ARBA" id="ARBA00022801"/>
    </source>
</evidence>
<dbReference type="PANTHER" id="PTHR15910:SF1">
    <property type="entry name" value="ARCHAEMETZINCIN-2"/>
    <property type="match status" value="1"/>
</dbReference>
<keyword evidence="5" id="KW-0862">Zinc</keyword>
<evidence type="ECO:0000256" key="3">
    <source>
        <dbReference type="ARBA" id="ARBA00022723"/>
    </source>
</evidence>
<evidence type="ECO:0000256" key="5">
    <source>
        <dbReference type="ARBA" id="ARBA00022833"/>
    </source>
</evidence>
<dbReference type="InterPro" id="IPR024079">
    <property type="entry name" value="MetalloPept_cat_dom_sf"/>
</dbReference>
<evidence type="ECO:0000256" key="2">
    <source>
        <dbReference type="ARBA" id="ARBA00022670"/>
    </source>
</evidence>
<keyword evidence="2" id="KW-0645">Protease</keyword>
<dbReference type="PROSITE" id="PS50172">
    <property type="entry name" value="BRCT"/>
    <property type="match status" value="1"/>
</dbReference>
<feature type="domain" description="BRCT" evidence="7">
    <location>
        <begin position="12"/>
        <end position="79"/>
    </location>
</feature>
<sequence length="403" mass="43430">MALAVLWLRVVLAAELASVGAKVLKTLSKRIDVFVQGYNYEDDDRLAQAMRLGIVVVPEAYVRGCLAAGCVLDWRRFALVGALDGSMDDNAVAGYFGLDNQALMAHFPHAPRHVREDEELPQHVCEFEVMDRVAPQPGTKDVFAIMPIVTRKPGTGSFAQSWGKATFAQLGGKVQMKRLVAFVKVFFGMQVRIEPPAELDNSARSCKDGTVDLIMGKYAYPLRVRKVDGRAAVHAMDAIAVLDENIPQDAFCLVGIFADDLYEADDDEDVSGILLGRATGNGSAVVSTAHFGGAATRAGFAHLLGTLAHEASHMFGLDHCPFHLCIMNAMLPDESDPDSGSLGYCPYCLRKMDLAVASLDPSARYAALASTYAALGLDRHASWIDSIMDACHVPQLPSAPSGD</sequence>
<protein>
    <recommendedName>
        <fullName evidence="7">BRCT domain-containing protein</fullName>
    </recommendedName>
</protein>
<dbReference type="EMBL" id="GL349478">
    <property type="protein sequence ID" value="KNC53095.1"/>
    <property type="molecule type" value="Genomic_DNA"/>
</dbReference>
<gene>
    <name evidence="8" type="ORF">AMSG_12259</name>
</gene>
<keyword evidence="4" id="KW-0378">Hydrolase</keyword>
<dbReference type="GO" id="GO:0046872">
    <property type="term" value="F:metal ion binding"/>
    <property type="evidence" value="ECO:0007669"/>
    <property type="project" value="UniProtKB-KW"/>
</dbReference>
<proteinExistence type="predicted"/>